<organism evidence="3 4">
    <name type="scientific">Dillenia turbinata</name>
    <dbReference type="NCBI Taxonomy" id="194707"/>
    <lineage>
        <taxon>Eukaryota</taxon>
        <taxon>Viridiplantae</taxon>
        <taxon>Streptophyta</taxon>
        <taxon>Embryophyta</taxon>
        <taxon>Tracheophyta</taxon>
        <taxon>Spermatophyta</taxon>
        <taxon>Magnoliopsida</taxon>
        <taxon>eudicotyledons</taxon>
        <taxon>Gunneridae</taxon>
        <taxon>Pentapetalae</taxon>
        <taxon>Dilleniales</taxon>
        <taxon>Dilleniaceae</taxon>
        <taxon>Dillenia</taxon>
    </lineage>
</organism>
<protein>
    <submittedName>
        <fullName evidence="3">Wall-associated receptor kinase, C-terminal</fullName>
    </submittedName>
</protein>
<keyword evidence="1" id="KW-0325">Glycoprotein</keyword>
<dbReference type="EMBL" id="JBAMMX010000020">
    <property type="protein sequence ID" value="KAK6921211.1"/>
    <property type="molecule type" value="Genomic_DNA"/>
</dbReference>
<evidence type="ECO:0000259" key="2">
    <source>
        <dbReference type="Pfam" id="PF14380"/>
    </source>
</evidence>
<evidence type="ECO:0000256" key="1">
    <source>
        <dbReference type="ARBA" id="ARBA00023180"/>
    </source>
</evidence>
<evidence type="ECO:0000313" key="3">
    <source>
        <dbReference type="EMBL" id="KAK6921211.1"/>
    </source>
</evidence>
<dbReference type="Pfam" id="PF14380">
    <property type="entry name" value="WAK_assoc"/>
    <property type="match status" value="1"/>
</dbReference>
<gene>
    <name evidence="3" type="ORF">RJ641_014889</name>
</gene>
<reference evidence="3 4" key="1">
    <citation type="submission" date="2023-12" db="EMBL/GenBank/DDBJ databases">
        <title>A high-quality genome assembly for Dillenia turbinata (Dilleniales).</title>
        <authorList>
            <person name="Chanderbali A."/>
        </authorList>
    </citation>
    <scope>NUCLEOTIDE SEQUENCE [LARGE SCALE GENOMIC DNA]</scope>
    <source>
        <strain evidence="3">LSX21</strain>
        <tissue evidence="3">Leaf</tissue>
    </source>
</reference>
<keyword evidence="4" id="KW-1185">Reference proteome</keyword>
<feature type="domain" description="Wall-associated receptor kinase C-terminal" evidence="2">
    <location>
        <begin position="138"/>
        <end position="189"/>
    </location>
</feature>
<comment type="caution">
    <text evidence="3">The sequence shown here is derived from an EMBL/GenBank/DDBJ whole genome shotgun (WGS) entry which is preliminary data.</text>
</comment>
<dbReference type="InterPro" id="IPR032872">
    <property type="entry name" value="WAK_assoc_C"/>
</dbReference>
<keyword evidence="3" id="KW-0675">Receptor</keyword>
<keyword evidence="3" id="KW-0418">Kinase</keyword>
<accession>A0AAN8Z1L5</accession>
<proteinExistence type="predicted"/>
<evidence type="ECO:0000313" key="4">
    <source>
        <dbReference type="Proteomes" id="UP001370490"/>
    </source>
</evidence>
<dbReference type="Proteomes" id="UP001370490">
    <property type="component" value="Unassembled WGS sequence"/>
</dbReference>
<dbReference type="AlphaFoldDB" id="A0AAN8Z1L5"/>
<dbReference type="GO" id="GO:0016301">
    <property type="term" value="F:kinase activity"/>
    <property type="evidence" value="ECO:0007669"/>
    <property type="project" value="UniProtKB-KW"/>
</dbReference>
<sequence>MYRSYNPQCIVSHDVIFDEISFYNSRDYNAKNEDIIISNHSQNEDKFASSFSCFFANLIDVDTPSSYEEVKGVKEWEARMKEEMDALYKTETWDLTFGPTGVDPVSYKSVYYIKWKVVGSINCFKAKLVDIIMGHDVMIYDWLRSCEQHVVATVMENQITNHVNYTVDAAMKNGFVLNWTKLNDCVKCE</sequence>
<name>A0AAN8Z1L5_9MAGN</name>
<keyword evidence="3" id="KW-0808">Transferase</keyword>